<evidence type="ECO:0000313" key="2">
    <source>
        <dbReference type="EMBL" id="MBB5835016.1"/>
    </source>
</evidence>
<dbReference type="Gene3D" id="1.10.287.1060">
    <property type="entry name" value="ESAT-6-like"/>
    <property type="match status" value="1"/>
</dbReference>
<dbReference type="InterPro" id="IPR036689">
    <property type="entry name" value="ESAT-6-like_sf"/>
</dbReference>
<dbReference type="SUPFAM" id="SSF140453">
    <property type="entry name" value="EsxAB dimer-like"/>
    <property type="match status" value="1"/>
</dbReference>
<comment type="caution">
    <text evidence="2">The sequence shown here is derived from an EMBL/GenBank/DDBJ whole genome shotgun (WGS) entry which is preliminary data.</text>
</comment>
<evidence type="ECO:0000256" key="1">
    <source>
        <dbReference type="SAM" id="MobiDB-lite"/>
    </source>
</evidence>
<keyword evidence="3" id="KW-1185">Reference proteome</keyword>
<name>A0A7W9J3K7_9ACTN</name>
<evidence type="ECO:0008006" key="4">
    <source>
        <dbReference type="Google" id="ProtNLM"/>
    </source>
</evidence>
<feature type="region of interest" description="Disordered" evidence="1">
    <location>
        <begin position="82"/>
        <end position="106"/>
    </location>
</feature>
<proteinExistence type="predicted"/>
<gene>
    <name evidence="2" type="ORF">HDA39_001750</name>
</gene>
<sequence>MGKDTLGTLAKKTGGKTQDLGGLVKRLAAAAQPLEGKLQGSGHDAFMSFKGRVDGIAADLNAGLAAINKGQQGMDAATQTGMSDMAQAAKKSEGAANFDGAKFNKR</sequence>
<accession>A0A7W9J3K7</accession>
<reference evidence="2 3" key="1">
    <citation type="submission" date="2020-08" db="EMBL/GenBank/DDBJ databases">
        <title>Sequencing the genomes of 1000 actinobacteria strains.</title>
        <authorList>
            <person name="Klenk H.-P."/>
        </authorList>
    </citation>
    <scope>NUCLEOTIDE SEQUENCE [LARGE SCALE GENOMIC DNA]</scope>
    <source>
        <strain evidence="2 3">DSM 28967</strain>
    </source>
</reference>
<organism evidence="2 3">
    <name type="scientific">Kribbella italica</name>
    <dbReference type="NCBI Taxonomy" id="1540520"/>
    <lineage>
        <taxon>Bacteria</taxon>
        <taxon>Bacillati</taxon>
        <taxon>Actinomycetota</taxon>
        <taxon>Actinomycetes</taxon>
        <taxon>Propionibacteriales</taxon>
        <taxon>Kribbellaceae</taxon>
        <taxon>Kribbella</taxon>
    </lineage>
</organism>
<dbReference type="AlphaFoldDB" id="A0A7W9J3K7"/>
<protein>
    <recommendedName>
        <fullName evidence="4">Excreted virulence factor EspC (Type VII ESX diderm)</fullName>
    </recommendedName>
</protein>
<dbReference type="Proteomes" id="UP000549971">
    <property type="component" value="Unassembled WGS sequence"/>
</dbReference>
<dbReference type="EMBL" id="JACHMY010000001">
    <property type="protein sequence ID" value="MBB5835016.1"/>
    <property type="molecule type" value="Genomic_DNA"/>
</dbReference>
<dbReference type="RefSeq" id="WP_184794712.1">
    <property type="nucleotide sequence ID" value="NZ_JACHMY010000001.1"/>
</dbReference>
<evidence type="ECO:0000313" key="3">
    <source>
        <dbReference type="Proteomes" id="UP000549971"/>
    </source>
</evidence>